<evidence type="ECO:0000313" key="5">
    <source>
        <dbReference type="Proteomes" id="UP000250572"/>
    </source>
</evidence>
<accession>A0A315W7S1</accession>
<keyword evidence="5" id="KW-1185">Reference proteome</keyword>
<reference evidence="4 5" key="1">
    <citation type="journal article" date="2018" name="G3 (Bethesda)">
        <title>A High-Quality Reference Genome for the Invasive Mosquitofish Gambusia affinis Using a Chicago Library.</title>
        <authorList>
            <person name="Hoffberg S.L."/>
            <person name="Troendle N.J."/>
            <person name="Glenn T.C."/>
            <person name="Mahmud O."/>
            <person name="Louha S."/>
            <person name="Chalopin D."/>
            <person name="Bennetzen J.L."/>
            <person name="Mauricio R."/>
        </authorList>
    </citation>
    <scope>NUCLEOTIDE SEQUENCE [LARGE SCALE GENOMIC DNA]</scope>
    <source>
        <strain evidence="4">NE01/NJP1002.9</strain>
        <tissue evidence="4">Muscle</tissue>
    </source>
</reference>
<dbReference type="AlphaFoldDB" id="A0A315W7S1"/>
<comment type="caution">
    <text evidence="4">The sequence shown here is derived from an EMBL/GenBank/DDBJ whole genome shotgun (WGS) entry which is preliminary data.</text>
</comment>
<sequence>TSPQHHCVASRGSGEPEGSYSSVTVDRNCEDLCRFSDVGGIFTCKTRSSNTKADCDQSPSLSTRQGSESRFHLSVILFFGVFSICLLIGLLVANAQYNDAKRQLTEDLQVSKKTLASKRSEINQLKETLDKKSSELKRALSAQNSDPKCNANEELQRDLTERLLACNESFFTITKERDWLNNRLVESRRKGIDGGSSEQNNSMFNMTEGNELSALLTNLTASRQESEKKLSFLFLAKLGETTKELL</sequence>
<dbReference type="EMBL" id="NHOQ01000293">
    <property type="protein sequence ID" value="PWA31401.1"/>
    <property type="molecule type" value="Genomic_DNA"/>
</dbReference>
<gene>
    <name evidence="4" type="ORF">CCH79_00002506</name>
</gene>
<keyword evidence="3" id="KW-1133">Transmembrane helix</keyword>
<organism evidence="4 5">
    <name type="scientific">Gambusia affinis</name>
    <name type="common">Western mosquitofish</name>
    <name type="synonym">Heterandria affinis</name>
    <dbReference type="NCBI Taxonomy" id="33528"/>
    <lineage>
        <taxon>Eukaryota</taxon>
        <taxon>Metazoa</taxon>
        <taxon>Chordata</taxon>
        <taxon>Craniata</taxon>
        <taxon>Vertebrata</taxon>
        <taxon>Euteleostomi</taxon>
        <taxon>Actinopterygii</taxon>
        <taxon>Neopterygii</taxon>
        <taxon>Teleostei</taxon>
        <taxon>Neoteleostei</taxon>
        <taxon>Acanthomorphata</taxon>
        <taxon>Ovalentaria</taxon>
        <taxon>Atherinomorphae</taxon>
        <taxon>Cyprinodontiformes</taxon>
        <taxon>Poeciliidae</taxon>
        <taxon>Poeciliinae</taxon>
        <taxon>Gambusia</taxon>
    </lineage>
</organism>
<evidence type="ECO:0000256" key="1">
    <source>
        <dbReference type="SAM" id="Coils"/>
    </source>
</evidence>
<protein>
    <submittedName>
        <fullName evidence="4">Uncharacterized protein</fullName>
    </submittedName>
</protein>
<feature type="region of interest" description="Disordered" evidence="2">
    <location>
        <begin position="1"/>
        <end position="20"/>
    </location>
</feature>
<keyword evidence="3" id="KW-0812">Transmembrane</keyword>
<evidence type="ECO:0000256" key="2">
    <source>
        <dbReference type="SAM" id="MobiDB-lite"/>
    </source>
</evidence>
<feature type="non-terminal residue" evidence="4">
    <location>
        <position position="1"/>
    </location>
</feature>
<feature type="coiled-coil region" evidence="1">
    <location>
        <begin position="108"/>
        <end position="142"/>
    </location>
</feature>
<evidence type="ECO:0000313" key="4">
    <source>
        <dbReference type="EMBL" id="PWA31401.1"/>
    </source>
</evidence>
<evidence type="ECO:0000256" key="3">
    <source>
        <dbReference type="SAM" id="Phobius"/>
    </source>
</evidence>
<feature type="transmembrane region" description="Helical" evidence="3">
    <location>
        <begin position="71"/>
        <end position="93"/>
    </location>
</feature>
<keyword evidence="1" id="KW-0175">Coiled coil</keyword>
<keyword evidence="3" id="KW-0472">Membrane</keyword>
<dbReference type="Proteomes" id="UP000250572">
    <property type="component" value="Unassembled WGS sequence"/>
</dbReference>
<feature type="non-terminal residue" evidence="4">
    <location>
        <position position="246"/>
    </location>
</feature>
<proteinExistence type="predicted"/>
<name>A0A315W7S1_GAMAF</name>